<gene>
    <name evidence="2" type="ORF">COO92_14300</name>
</gene>
<dbReference type="Proteomes" id="UP000233332">
    <property type="component" value="Unassembled WGS sequence"/>
</dbReference>
<evidence type="ECO:0000313" key="3">
    <source>
        <dbReference type="Proteomes" id="UP000233332"/>
    </source>
</evidence>
<dbReference type="Gene3D" id="3.60.110.10">
    <property type="entry name" value="Carbon-nitrogen hydrolase"/>
    <property type="match status" value="1"/>
</dbReference>
<dbReference type="SUPFAM" id="SSF56317">
    <property type="entry name" value="Carbon-nitrogen hydrolase"/>
    <property type="match status" value="1"/>
</dbReference>
<dbReference type="Pfam" id="PF00795">
    <property type="entry name" value="CN_hydrolase"/>
    <property type="match status" value="1"/>
</dbReference>
<reference evidence="2 3" key="1">
    <citation type="submission" date="2017-09" db="EMBL/GenBank/DDBJ databases">
        <title>Biodiversity and function of Thalassospira species in the particle-attached aromatic-hydrocarbon-degrading consortia from the surface seawater of the China South Sea.</title>
        <authorList>
            <person name="Dong C."/>
            <person name="Lai Q."/>
            <person name="Shao Z."/>
        </authorList>
    </citation>
    <scope>NUCLEOTIDE SEQUENCE [LARGE SCALE GENOMIC DNA]</scope>
    <source>
        <strain evidence="2 3">139Z-12</strain>
    </source>
</reference>
<comment type="caution">
    <text evidence="2">The sequence shown here is derived from an EMBL/GenBank/DDBJ whole genome shotgun (WGS) entry which is preliminary data.</text>
</comment>
<keyword evidence="3" id="KW-1185">Reference proteome</keyword>
<dbReference type="CDD" id="cd07576">
    <property type="entry name" value="R-amidase_like"/>
    <property type="match status" value="1"/>
</dbReference>
<dbReference type="InterPro" id="IPR044083">
    <property type="entry name" value="RamA-like"/>
</dbReference>
<accession>A0A2N3L5B3</accession>
<dbReference type="PANTHER" id="PTHR23088:SF27">
    <property type="entry name" value="DEAMINATED GLUTATHIONE AMIDASE"/>
    <property type="match status" value="1"/>
</dbReference>
<dbReference type="RefSeq" id="WP_101303157.1">
    <property type="nucleotide sequence ID" value="NZ_NXGX01000005.1"/>
</dbReference>
<sequence length="267" mass="29839">MKIAVYQSGSDAVIDKPTRIACLAQRAREARDAGADLIIAPEMYLTGYNIGRDRIIQQSERLSGESLSAVADMARDIGIAIVVGFGELGEDGRNYNACALFDKTGKRRLLHRKIQLFGDLDRTCFAPGNNMPLVIDWNGIKVAMLICYDVEFPELVRSIALKECDLLLVPTAQMAPFDRIAEMMVPVRAMENQLFLAYANRCDQEGDLNYVGKSVICAPWSDLARAGDQDCLIIADLDFDALEKSRKEFPYLRDRRPESYFGILDDV</sequence>
<keyword evidence="2" id="KW-0378">Hydrolase</keyword>
<feature type="domain" description="CN hydrolase" evidence="1">
    <location>
        <begin position="1"/>
        <end position="257"/>
    </location>
</feature>
<name>A0A2N3L5B3_9PROT</name>
<organism evidence="2 3">
    <name type="scientific">Thalassospira lohafexi</name>
    <dbReference type="NCBI Taxonomy" id="744227"/>
    <lineage>
        <taxon>Bacteria</taxon>
        <taxon>Pseudomonadati</taxon>
        <taxon>Pseudomonadota</taxon>
        <taxon>Alphaproteobacteria</taxon>
        <taxon>Rhodospirillales</taxon>
        <taxon>Thalassospiraceae</taxon>
        <taxon>Thalassospira</taxon>
    </lineage>
</organism>
<dbReference type="AlphaFoldDB" id="A0A2N3L5B3"/>
<protein>
    <submittedName>
        <fullName evidence="2">Carbon-nitrogen hydrolase</fullName>
    </submittedName>
</protein>
<dbReference type="PANTHER" id="PTHR23088">
    <property type="entry name" value="NITRILASE-RELATED"/>
    <property type="match status" value="1"/>
</dbReference>
<dbReference type="GO" id="GO:0016787">
    <property type="term" value="F:hydrolase activity"/>
    <property type="evidence" value="ECO:0007669"/>
    <property type="project" value="UniProtKB-KW"/>
</dbReference>
<proteinExistence type="predicted"/>
<dbReference type="InterPro" id="IPR036526">
    <property type="entry name" value="C-N_Hydrolase_sf"/>
</dbReference>
<dbReference type="EMBL" id="NXGX01000005">
    <property type="protein sequence ID" value="PKR57926.1"/>
    <property type="molecule type" value="Genomic_DNA"/>
</dbReference>
<dbReference type="InterPro" id="IPR003010">
    <property type="entry name" value="C-N_Hydrolase"/>
</dbReference>
<dbReference type="PROSITE" id="PS50263">
    <property type="entry name" value="CN_HYDROLASE"/>
    <property type="match status" value="1"/>
</dbReference>
<evidence type="ECO:0000313" key="2">
    <source>
        <dbReference type="EMBL" id="PKR57926.1"/>
    </source>
</evidence>
<evidence type="ECO:0000259" key="1">
    <source>
        <dbReference type="PROSITE" id="PS50263"/>
    </source>
</evidence>